<sequence>IDSARMELLPILPLLLLLLPAMDANRLNVNNNFRNMQVRLSTTDKQVKQPVREGRVEVSFDYGETWGTICSTNWTKREGNVVCRQLGLGYASMATMSTKHGDSKRFPLGMVGTRCRGPERRLAQCHRESRYPLACGPSNRNVSTVACVSHSPDLELGLRDIEVSAFLDSVSMDRLTCAMEENCLSADAYIIRRTDPKGIRKLLRFAVKASNVGDADVSPYANYKDWVWHQCHMHFHSINVFATFDVYNQRYEKVAQGHKASFCLMDSQCSPDVDRKYSCGNTTQGISAGCSDVYTNVLDCQWVDVTTVPINKVYILRVALNPEYMLPEKTFENNGAECLLHYTGDRRTTKVTNCVRKSLWI</sequence>
<dbReference type="GO" id="GO:0004720">
    <property type="term" value="F:protein-lysine 6-oxidase activity"/>
    <property type="evidence" value="ECO:0007669"/>
    <property type="project" value="TreeGrafter"/>
</dbReference>
<dbReference type="Pfam" id="PF01186">
    <property type="entry name" value="Lysyl_oxidase"/>
    <property type="match status" value="1"/>
</dbReference>
<dbReference type="InterPro" id="IPR001190">
    <property type="entry name" value="SRCR"/>
</dbReference>
<comment type="caution">
    <text evidence="2">Lacks conserved residue(s) required for the propagation of feature annotation.</text>
</comment>
<dbReference type="Pfam" id="PF00530">
    <property type="entry name" value="SRCR"/>
    <property type="match status" value="1"/>
</dbReference>
<feature type="chain" id="PRO_5042108475" description="SRCR domain-containing protein" evidence="3">
    <location>
        <begin position="25"/>
        <end position="361"/>
    </location>
</feature>
<evidence type="ECO:0000256" key="3">
    <source>
        <dbReference type="SAM" id="SignalP"/>
    </source>
</evidence>
<organism evidence="5 6">
    <name type="scientific">Drosophila rubida</name>
    <dbReference type="NCBI Taxonomy" id="30044"/>
    <lineage>
        <taxon>Eukaryota</taxon>
        <taxon>Metazoa</taxon>
        <taxon>Ecdysozoa</taxon>
        <taxon>Arthropoda</taxon>
        <taxon>Hexapoda</taxon>
        <taxon>Insecta</taxon>
        <taxon>Pterygota</taxon>
        <taxon>Neoptera</taxon>
        <taxon>Endopterygota</taxon>
        <taxon>Diptera</taxon>
        <taxon>Brachycera</taxon>
        <taxon>Muscomorpha</taxon>
        <taxon>Ephydroidea</taxon>
        <taxon>Drosophilidae</taxon>
        <taxon>Drosophila</taxon>
    </lineage>
</organism>
<accession>A0AAD4K7C6</accession>
<dbReference type="InterPro" id="IPR036772">
    <property type="entry name" value="SRCR-like_dom_sf"/>
</dbReference>
<reference evidence="5" key="1">
    <citation type="journal article" date="2021" name="Mol. Ecol. Resour.">
        <title>Phylogenomic analyses of the genus Drosophila reveals genomic signals of climate adaptation.</title>
        <authorList>
            <person name="Li F."/>
            <person name="Rane R.V."/>
            <person name="Luria V."/>
            <person name="Xiong Z."/>
            <person name="Chen J."/>
            <person name="Li Z."/>
            <person name="Catullo R.A."/>
            <person name="Griffin P.C."/>
            <person name="Schiffer M."/>
            <person name="Pearce S."/>
            <person name="Lee S.F."/>
            <person name="McElroy K."/>
            <person name="Stocker A."/>
            <person name="Shirriffs J."/>
            <person name="Cockerell F."/>
            <person name="Coppin C."/>
            <person name="Sgro C.M."/>
            <person name="Karger A."/>
            <person name="Cain J.W."/>
            <person name="Weber J.A."/>
            <person name="Santpere G."/>
            <person name="Kirschner M.W."/>
            <person name="Hoffmann A.A."/>
            <person name="Oakeshott J.G."/>
            <person name="Zhang G."/>
        </authorList>
    </citation>
    <scope>NUCLEOTIDE SEQUENCE</scope>
    <source>
        <strain evidence="5">BGI-SZ-2011g</strain>
    </source>
</reference>
<keyword evidence="6" id="KW-1185">Reference proteome</keyword>
<feature type="disulfide bond" evidence="2">
    <location>
        <begin position="115"/>
        <end position="125"/>
    </location>
</feature>
<evidence type="ECO:0000313" key="6">
    <source>
        <dbReference type="Proteomes" id="UP001200034"/>
    </source>
</evidence>
<dbReference type="InterPro" id="IPR050912">
    <property type="entry name" value="LOX-like_protein"/>
</dbReference>
<dbReference type="PRINTS" id="PR00258">
    <property type="entry name" value="SPERACTRCPTR"/>
</dbReference>
<keyword evidence="3" id="KW-0732">Signal</keyword>
<evidence type="ECO:0000259" key="4">
    <source>
        <dbReference type="PROSITE" id="PS50287"/>
    </source>
</evidence>
<dbReference type="GO" id="GO:0016020">
    <property type="term" value="C:membrane"/>
    <property type="evidence" value="ECO:0007669"/>
    <property type="project" value="InterPro"/>
</dbReference>
<dbReference type="FunFam" id="3.10.250.10:FF:000008">
    <property type="entry name" value="Lysyl oxidase homolog 2"/>
    <property type="match status" value="1"/>
</dbReference>
<feature type="non-terminal residue" evidence="5">
    <location>
        <position position="1"/>
    </location>
</feature>
<dbReference type="GO" id="GO:0005615">
    <property type="term" value="C:extracellular space"/>
    <property type="evidence" value="ECO:0007669"/>
    <property type="project" value="TreeGrafter"/>
</dbReference>
<dbReference type="EMBL" id="JAJJHW010000824">
    <property type="protein sequence ID" value="KAH8381612.1"/>
    <property type="molecule type" value="Genomic_DNA"/>
</dbReference>
<dbReference type="PANTHER" id="PTHR45817">
    <property type="entry name" value="LYSYL OXIDASE-LIKE-RELATED"/>
    <property type="match status" value="1"/>
</dbReference>
<keyword evidence="1 2" id="KW-1015">Disulfide bond</keyword>
<dbReference type="Gene3D" id="3.10.250.10">
    <property type="entry name" value="SRCR-like domain"/>
    <property type="match status" value="1"/>
</dbReference>
<dbReference type="SMART" id="SM00202">
    <property type="entry name" value="SR"/>
    <property type="match status" value="1"/>
</dbReference>
<dbReference type="SUPFAM" id="SSF56487">
    <property type="entry name" value="SRCR-like"/>
    <property type="match status" value="1"/>
</dbReference>
<dbReference type="PANTHER" id="PTHR45817:SF4">
    <property type="entry name" value="LYSYL OXIDASE-LIKE-RELATED"/>
    <property type="match status" value="1"/>
</dbReference>
<feature type="domain" description="SRCR" evidence="4">
    <location>
        <begin position="38"/>
        <end position="148"/>
    </location>
</feature>
<dbReference type="InterPro" id="IPR001695">
    <property type="entry name" value="Lysyl_oxidase"/>
</dbReference>
<dbReference type="PRINTS" id="PR00074">
    <property type="entry name" value="LYSYLOXIDASE"/>
</dbReference>
<name>A0AAD4K7C6_9MUSC</name>
<proteinExistence type="predicted"/>
<feature type="signal peptide" evidence="3">
    <location>
        <begin position="1"/>
        <end position="24"/>
    </location>
</feature>
<comment type="caution">
    <text evidence="5">The sequence shown here is derived from an EMBL/GenBank/DDBJ whole genome shotgun (WGS) entry which is preliminary data.</text>
</comment>
<evidence type="ECO:0000313" key="5">
    <source>
        <dbReference type="EMBL" id="KAH8381612.1"/>
    </source>
</evidence>
<dbReference type="Proteomes" id="UP001200034">
    <property type="component" value="Unassembled WGS sequence"/>
</dbReference>
<evidence type="ECO:0000256" key="2">
    <source>
        <dbReference type="PROSITE-ProRule" id="PRU00196"/>
    </source>
</evidence>
<dbReference type="AlphaFoldDB" id="A0AAD4K7C6"/>
<gene>
    <name evidence="5" type="ORF">KR093_009405</name>
</gene>
<protein>
    <recommendedName>
        <fullName evidence="4">SRCR domain-containing protein</fullName>
    </recommendedName>
</protein>
<dbReference type="GO" id="GO:0005507">
    <property type="term" value="F:copper ion binding"/>
    <property type="evidence" value="ECO:0007669"/>
    <property type="project" value="InterPro"/>
</dbReference>
<evidence type="ECO:0000256" key="1">
    <source>
        <dbReference type="ARBA" id="ARBA00023157"/>
    </source>
</evidence>
<dbReference type="PROSITE" id="PS50287">
    <property type="entry name" value="SRCR_2"/>
    <property type="match status" value="1"/>
</dbReference>